<accession>A0A5Q2RFN0</accession>
<dbReference type="InterPro" id="IPR029045">
    <property type="entry name" value="ClpP/crotonase-like_dom_sf"/>
</dbReference>
<evidence type="ECO:0000313" key="2">
    <source>
        <dbReference type="Proteomes" id="UP000334019"/>
    </source>
</evidence>
<dbReference type="Proteomes" id="UP000334019">
    <property type="component" value="Chromosome"/>
</dbReference>
<organism evidence="1 2">
    <name type="scientific">Actinomarinicola tropica</name>
    <dbReference type="NCBI Taxonomy" id="2789776"/>
    <lineage>
        <taxon>Bacteria</taxon>
        <taxon>Bacillati</taxon>
        <taxon>Actinomycetota</taxon>
        <taxon>Acidimicrobiia</taxon>
        <taxon>Acidimicrobiales</taxon>
        <taxon>Iamiaceae</taxon>
        <taxon>Actinomarinicola</taxon>
    </lineage>
</organism>
<dbReference type="PANTHER" id="PTHR11941:SF75">
    <property type="entry name" value="ENOYL-COA HYDRATASE_ISOMERASE FAMILY PROTEIN"/>
    <property type="match status" value="1"/>
</dbReference>
<keyword evidence="2" id="KW-1185">Reference proteome</keyword>
<dbReference type="Pfam" id="PF00378">
    <property type="entry name" value="ECH_1"/>
    <property type="match status" value="1"/>
</dbReference>
<dbReference type="SUPFAM" id="SSF52096">
    <property type="entry name" value="ClpP/crotonase"/>
    <property type="match status" value="1"/>
</dbReference>
<dbReference type="PANTHER" id="PTHR11941">
    <property type="entry name" value="ENOYL-COA HYDRATASE-RELATED"/>
    <property type="match status" value="1"/>
</dbReference>
<dbReference type="AlphaFoldDB" id="A0A5Q2RFN0"/>
<dbReference type="CDD" id="cd06558">
    <property type="entry name" value="crotonase-like"/>
    <property type="match status" value="1"/>
</dbReference>
<sequence>MVNPPCRPSAVDHDARMIHTDDIDGVRVVRMDHGENRFGPDFVPALLGALEDAAATGGPLVLTGTGKFFCNGLDLAAFEGAERDVVRGVFDGVHRVLAALLRHPGLTVAAINGHAFGGGAIMAGACDLRVMRADRGFLCFPEVDLQMTMSPQFDAVIRDGYPPAALRRAVLTGARLGGPEALEAGLVDAVAEGEDAVVPAAVELARPHVGQHGPTVAGLRVRLVERSLAALDASGD</sequence>
<dbReference type="GO" id="GO:0004165">
    <property type="term" value="F:delta(3)-delta(2)-enoyl-CoA isomerase activity"/>
    <property type="evidence" value="ECO:0007669"/>
    <property type="project" value="TreeGrafter"/>
</dbReference>
<dbReference type="EMBL" id="CP045851">
    <property type="protein sequence ID" value="QGG94454.1"/>
    <property type="molecule type" value="Genomic_DNA"/>
</dbReference>
<keyword evidence="1" id="KW-0413">Isomerase</keyword>
<evidence type="ECO:0000313" key="1">
    <source>
        <dbReference type="EMBL" id="QGG94454.1"/>
    </source>
</evidence>
<dbReference type="GO" id="GO:0006635">
    <property type="term" value="P:fatty acid beta-oxidation"/>
    <property type="evidence" value="ECO:0007669"/>
    <property type="project" value="TreeGrafter"/>
</dbReference>
<name>A0A5Q2RFN0_9ACTN</name>
<protein>
    <submittedName>
        <fullName evidence="1">Enoyl-CoA hydratase/isomerase family protein</fullName>
    </submittedName>
</protein>
<dbReference type="Gene3D" id="3.90.226.10">
    <property type="entry name" value="2-enoyl-CoA Hydratase, Chain A, domain 1"/>
    <property type="match status" value="1"/>
</dbReference>
<gene>
    <name evidence="1" type="ORF">GH723_04675</name>
</gene>
<proteinExistence type="predicted"/>
<dbReference type="InterPro" id="IPR001753">
    <property type="entry name" value="Enoyl-CoA_hydra/iso"/>
</dbReference>
<dbReference type="KEGG" id="atq:GH723_04675"/>
<reference evidence="1 2" key="1">
    <citation type="submission" date="2019-11" db="EMBL/GenBank/DDBJ databases">
        <authorList>
            <person name="He Y."/>
        </authorList>
    </citation>
    <scope>NUCLEOTIDE SEQUENCE [LARGE SCALE GENOMIC DNA]</scope>
    <source>
        <strain evidence="1 2">SCSIO 58843</strain>
    </source>
</reference>